<comment type="caution">
    <text evidence="2">The sequence shown here is derived from an EMBL/GenBank/DDBJ whole genome shotgun (WGS) entry which is preliminary data.</text>
</comment>
<evidence type="ECO:0000313" key="2">
    <source>
        <dbReference type="EMBL" id="MBB4915438.1"/>
    </source>
</evidence>
<dbReference type="PANTHER" id="PTHR42923">
    <property type="entry name" value="PROTOPORPHYRINOGEN OXIDASE"/>
    <property type="match status" value="1"/>
</dbReference>
<proteinExistence type="predicted"/>
<dbReference type="GO" id="GO:0016491">
    <property type="term" value="F:oxidoreductase activity"/>
    <property type="evidence" value="ECO:0007669"/>
    <property type="project" value="InterPro"/>
</dbReference>
<sequence length="416" mass="46098">MRVGIVGAGLSGLTLAWLLDGSCETVVLESRDRVGGTMRSVRVRADGGEATLDLGAQDISPDLFPTHRRLLELLGYGDEQFVDLPASLTVLKAGQREPLLVSPHTPEPSWPRDERLGPAWRAIETFLERATEWDRQDVGWERPLADLVEPLPVSQEIKRDVLYARPAFLFCCGLEQAMTLSARAAVAFYVSASGEPRWQQLLPGLESTAWALAANAPNARIRTAAGVRQVRRVDGRYELLDTAGERHVVDELVLAVPPWEAARLLGPLAGTREARDVLARFEPVDTTYALHLDPAYLPENRAHWSTSTFHVHDDWSESTDWFGPSRGVEVFKSQLTHRDRLPDQVVLREDYRHLLITPAAVRAQRRLDALQGRGGLHLAGQYTTWVSSQESAVRSAVAVARRLAPRSARLAALLST</sequence>
<dbReference type="InterPro" id="IPR050464">
    <property type="entry name" value="Zeta_carotene_desat/Oxidored"/>
</dbReference>
<dbReference type="SUPFAM" id="SSF51905">
    <property type="entry name" value="FAD/NAD(P)-binding domain"/>
    <property type="match status" value="1"/>
</dbReference>
<dbReference type="Gene3D" id="1.10.3110.10">
    <property type="entry name" value="protoporphyrinogen ix oxidase, domain 3"/>
    <property type="match status" value="1"/>
</dbReference>
<dbReference type="InterPro" id="IPR002937">
    <property type="entry name" value="Amino_oxidase"/>
</dbReference>
<evidence type="ECO:0000259" key="1">
    <source>
        <dbReference type="Pfam" id="PF01593"/>
    </source>
</evidence>
<dbReference type="AlphaFoldDB" id="A0A7W7QL01"/>
<organism evidence="2 3">
    <name type="scientific">Streptosporangium saharense</name>
    <dbReference type="NCBI Taxonomy" id="1706840"/>
    <lineage>
        <taxon>Bacteria</taxon>
        <taxon>Bacillati</taxon>
        <taxon>Actinomycetota</taxon>
        <taxon>Actinomycetes</taxon>
        <taxon>Streptosporangiales</taxon>
        <taxon>Streptosporangiaceae</taxon>
        <taxon>Streptosporangium</taxon>
    </lineage>
</organism>
<feature type="domain" description="Amine oxidase" evidence="1">
    <location>
        <begin position="10"/>
        <end position="267"/>
    </location>
</feature>
<name>A0A7W7QL01_9ACTN</name>
<dbReference type="Pfam" id="PF01593">
    <property type="entry name" value="Amino_oxidase"/>
    <property type="match status" value="1"/>
</dbReference>
<dbReference type="InterPro" id="IPR036188">
    <property type="entry name" value="FAD/NAD-bd_sf"/>
</dbReference>
<reference evidence="2 3" key="1">
    <citation type="submission" date="2020-08" db="EMBL/GenBank/DDBJ databases">
        <title>Genomic Encyclopedia of Type Strains, Phase III (KMG-III): the genomes of soil and plant-associated and newly described type strains.</title>
        <authorList>
            <person name="Whitman W."/>
        </authorList>
    </citation>
    <scope>NUCLEOTIDE SEQUENCE [LARGE SCALE GENOMIC DNA]</scope>
    <source>
        <strain evidence="2 3">CECT 8840</strain>
    </source>
</reference>
<gene>
    <name evidence="2" type="ORF">FHS44_002523</name>
</gene>
<dbReference type="Gene3D" id="3.90.660.20">
    <property type="entry name" value="Protoporphyrinogen oxidase, mitochondrial, domain 2"/>
    <property type="match status" value="2"/>
</dbReference>
<accession>A0A7W7QL01</accession>
<evidence type="ECO:0000313" key="3">
    <source>
        <dbReference type="Proteomes" id="UP000552644"/>
    </source>
</evidence>
<dbReference type="EMBL" id="JACHJP010000002">
    <property type="protein sequence ID" value="MBB4915438.1"/>
    <property type="molecule type" value="Genomic_DNA"/>
</dbReference>
<dbReference type="Gene3D" id="3.50.50.60">
    <property type="entry name" value="FAD/NAD(P)-binding domain"/>
    <property type="match status" value="2"/>
</dbReference>
<keyword evidence="3" id="KW-1185">Reference proteome</keyword>
<dbReference type="RefSeq" id="WP_184714100.1">
    <property type="nucleotide sequence ID" value="NZ_JACHJP010000002.1"/>
</dbReference>
<protein>
    <submittedName>
        <fullName evidence="2">Putative NAD/FAD-binding protein</fullName>
    </submittedName>
</protein>
<dbReference type="Proteomes" id="UP000552644">
    <property type="component" value="Unassembled WGS sequence"/>
</dbReference>